<protein>
    <submittedName>
        <fullName evidence="4">Probable 2-Nitropropane dioxygenase</fullName>
    </submittedName>
</protein>
<dbReference type="EMBL" id="OOIP01000001">
    <property type="protein sequence ID" value="SPO35125.1"/>
    <property type="molecule type" value="Genomic_DNA"/>
</dbReference>
<dbReference type="PANTHER" id="PTHR32332">
    <property type="entry name" value="2-NITROPROPANE DIOXYGENASE"/>
    <property type="match status" value="1"/>
</dbReference>
<evidence type="ECO:0000256" key="1">
    <source>
        <dbReference type="ARBA" id="ARBA00022630"/>
    </source>
</evidence>
<dbReference type="CDD" id="cd04730">
    <property type="entry name" value="NPD_like"/>
    <property type="match status" value="1"/>
</dbReference>
<dbReference type="InterPro" id="IPR013785">
    <property type="entry name" value="Aldolase_TIM"/>
</dbReference>
<reference evidence="4 5" key="1">
    <citation type="submission" date="2018-03" db="EMBL/GenBank/DDBJ databases">
        <authorList>
            <person name="Guldener U."/>
        </authorList>
    </citation>
    <scope>NUCLEOTIDE SEQUENCE [LARGE SCALE GENOMIC DNA]</scope>
    <source>
        <strain evidence="4 5">DAOM196992</strain>
    </source>
</reference>
<evidence type="ECO:0000313" key="4">
    <source>
        <dbReference type="EMBL" id="SPO35125.1"/>
    </source>
</evidence>
<name>A0A5C3ETY1_9BASI</name>
<evidence type="ECO:0000313" key="5">
    <source>
        <dbReference type="Proteomes" id="UP000323386"/>
    </source>
</evidence>
<keyword evidence="2" id="KW-0288">FMN</keyword>
<dbReference type="GO" id="GO:0018580">
    <property type="term" value="F:nitronate monooxygenase activity"/>
    <property type="evidence" value="ECO:0007669"/>
    <property type="project" value="InterPro"/>
</dbReference>
<proteinExistence type="predicted"/>
<keyword evidence="5" id="KW-1185">Reference proteome</keyword>
<dbReference type="InterPro" id="IPR004136">
    <property type="entry name" value="NMO"/>
</dbReference>
<sequence>MVLVTALTEALGLRVPLVQGGMQWVGTPALAAAVTNAGALGVLTALTQPTPDALRQAIRETRALISDDIKAERKGKYGEIAVNLTLLPSINPPDYEGFTRAAIEEGCRIFETAGYNPGPIIKIAKQHNCYVIHKCTSVRHAKSAEKLGADMLSIDGFECAGHPGEDDIGGLVLMARAAEELKVPFIASGGIANGQGLASALALGAAGANMGTRFMCTKEAEVHDNVKKAMVDADERNTTHIFRTLRNTARVYKNKVAVEVVRLENRPGGAKFEDVRELVSGARGKKVYETGDIDAGVWSAGITVGLIHDIPTCKELVAQMEADAEKHISRLATLVSHKQSNTQARPSKL</sequence>
<dbReference type="OrthoDB" id="412383at2759"/>
<dbReference type="AlphaFoldDB" id="A0A5C3ETY1"/>
<keyword evidence="1" id="KW-0285">Flavoprotein</keyword>
<keyword evidence="3" id="KW-0560">Oxidoreductase</keyword>
<dbReference type="GO" id="GO:0051213">
    <property type="term" value="F:dioxygenase activity"/>
    <property type="evidence" value="ECO:0007669"/>
    <property type="project" value="UniProtKB-KW"/>
</dbReference>
<accession>A0A5C3ETY1</accession>
<keyword evidence="4" id="KW-0223">Dioxygenase</keyword>
<organism evidence="4 5">
    <name type="scientific">Pseudozyma flocculosa</name>
    <dbReference type="NCBI Taxonomy" id="84751"/>
    <lineage>
        <taxon>Eukaryota</taxon>
        <taxon>Fungi</taxon>
        <taxon>Dikarya</taxon>
        <taxon>Basidiomycota</taxon>
        <taxon>Ustilaginomycotina</taxon>
        <taxon>Ustilaginomycetes</taxon>
        <taxon>Ustilaginales</taxon>
        <taxon>Ustilaginaceae</taxon>
        <taxon>Pseudozyma</taxon>
    </lineage>
</organism>
<evidence type="ECO:0000256" key="3">
    <source>
        <dbReference type="ARBA" id="ARBA00023002"/>
    </source>
</evidence>
<dbReference type="SUPFAM" id="SSF51412">
    <property type="entry name" value="Inosine monophosphate dehydrogenase (IMPDH)"/>
    <property type="match status" value="1"/>
</dbReference>
<dbReference type="Gene3D" id="3.20.20.70">
    <property type="entry name" value="Aldolase class I"/>
    <property type="match status" value="1"/>
</dbReference>
<dbReference type="Pfam" id="PF03060">
    <property type="entry name" value="NMO"/>
    <property type="match status" value="1"/>
</dbReference>
<dbReference type="PANTHER" id="PTHR32332:SF20">
    <property type="entry name" value="2-NITROPROPANE DIOXYGENASE-LIKE PROTEIN"/>
    <property type="match status" value="1"/>
</dbReference>
<dbReference type="Proteomes" id="UP000323386">
    <property type="component" value="Unassembled WGS sequence"/>
</dbReference>
<gene>
    <name evidence="4" type="ORF">PSFLO_00596</name>
</gene>
<evidence type="ECO:0000256" key="2">
    <source>
        <dbReference type="ARBA" id="ARBA00022643"/>
    </source>
</evidence>